<feature type="region of interest" description="Disordered" evidence="1">
    <location>
        <begin position="62"/>
        <end position="84"/>
    </location>
</feature>
<keyword evidence="3" id="KW-1185">Reference proteome</keyword>
<evidence type="ECO:0000313" key="2">
    <source>
        <dbReference type="EMBL" id="VEL23957.1"/>
    </source>
</evidence>
<comment type="caution">
    <text evidence="2">The sequence shown here is derived from an EMBL/GenBank/DDBJ whole genome shotgun (WGS) entry which is preliminary data.</text>
</comment>
<evidence type="ECO:0000256" key="1">
    <source>
        <dbReference type="SAM" id="MobiDB-lite"/>
    </source>
</evidence>
<evidence type="ECO:0000313" key="3">
    <source>
        <dbReference type="Proteomes" id="UP000784294"/>
    </source>
</evidence>
<feature type="compositionally biased region" description="Polar residues" evidence="1">
    <location>
        <begin position="69"/>
        <end position="84"/>
    </location>
</feature>
<dbReference type="AlphaFoldDB" id="A0A3S4ZZX0"/>
<protein>
    <submittedName>
        <fullName evidence="2">Uncharacterized protein</fullName>
    </submittedName>
</protein>
<accession>A0A3S4ZZX0</accession>
<gene>
    <name evidence="2" type="ORF">PXEA_LOCUS17397</name>
</gene>
<organism evidence="2 3">
    <name type="scientific">Protopolystoma xenopodis</name>
    <dbReference type="NCBI Taxonomy" id="117903"/>
    <lineage>
        <taxon>Eukaryota</taxon>
        <taxon>Metazoa</taxon>
        <taxon>Spiralia</taxon>
        <taxon>Lophotrochozoa</taxon>
        <taxon>Platyhelminthes</taxon>
        <taxon>Monogenea</taxon>
        <taxon>Polyopisthocotylea</taxon>
        <taxon>Polystomatidea</taxon>
        <taxon>Polystomatidae</taxon>
        <taxon>Protopolystoma</taxon>
    </lineage>
</organism>
<reference evidence="2" key="1">
    <citation type="submission" date="2018-11" db="EMBL/GenBank/DDBJ databases">
        <authorList>
            <consortium name="Pathogen Informatics"/>
        </authorList>
    </citation>
    <scope>NUCLEOTIDE SEQUENCE</scope>
</reference>
<name>A0A3S4ZZX0_9PLAT</name>
<sequence length="84" mass="8778">MDAFNLKSQLFKAPPALCMNPLDSDSQNLLKPLLSTKAVPHTSSVTRPSALVVGTGTLEPLGRHCPRASDSTGPRCSTTSVSGN</sequence>
<dbReference type="EMBL" id="CAAALY010064992">
    <property type="protein sequence ID" value="VEL23957.1"/>
    <property type="molecule type" value="Genomic_DNA"/>
</dbReference>
<dbReference type="Proteomes" id="UP000784294">
    <property type="component" value="Unassembled WGS sequence"/>
</dbReference>
<proteinExistence type="predicted"/>